<accession>A0A8S1E8R7</accession>
<gene>
    <name evidence="2" type="ORF">CBOVIS_LOCUS1526</name>
</gene>
<name>A0A8S1E8R7_9PELO</name>
<feature type="signal peptide" evidence="1">
    <location>
        <begin position="1"/>
        <end position="30"/>
    </location>
</feature>
<organism evidence="2 3">
    <name type="scientific">Caenorhabditis bovis</name>
    <dbReference type="NCBI Taxonomy" id="2654633"/>
    <lineage>
        <taxon>Eukaryota</taxon>
        <taxon>Metazoa</taxon>
        <taxon>Ecdysozoa</taxon>
        <taxon>Nematoda</taxon>
        <taxon>Chromadorea</taxon>
        <taxon>Rhabditida</taxon>
        <taxon>Rhabditina</taxon>
        <taxon>Rhabditomorpha</taxon>
        <taxon>Rhabditoidea</taxon>
        <taxon>Rhabditidae</taxon>
        <taxon>Peloderinae</taxon>
        <taxon>Caenorhabditis</taxon>
    </lineage>
</organism>
<reference evidence="2 3" key="1">
    <citation type="submission" date="2020-04" db="EMBL/GenBank/DDBJ databases">
        <authorList>
            <person name="Laetsch R D."/>
            <person name="Stevens L."/>
            <person name="Kumar S."/>
            <person name="Blaxter L. M."/>
        </authorList>
    </citation>
    <scope>NUCLEOTIDE SEQUENCE [LARGE SCALE GENOMIC DNA]</scope>
</reference>
<keyword evidence="3" id="KW-1185">Reference proteome</keyword>
<feature type="chain" id="PRO_5035866948" evidence="1">
    <location>
        <begin position="31"/>
        <end position="418"/>
    </location>
</feature>
<dbReference type="EMBL" id="CADEPM010000001">
    <property type="protein sequence ID" value="CAB3398229.1"/>
    <property type="molecule type" value="Genomic_DNA"/>
</dbReference>
<dbReference type="OrthoDB" id="5866055at2759"/>
<evidence type="ECO:0000313" key="2">
    <source>
        <dbReference type="EMBL" id="CAB3398229.1"/>
    </source>
</evidence>
<comment type="caution">
    <text evidence="2">The sequence shown here is derived from an EMBL/GenBank/DDBJ whole genome shotgun (WGS) entry which is preliminary data.</text>
</comment>
<proteinExistence type="predicted"/>
<evidence type="ECO:0000313" key="3">
    <source>
        <dbReference type="Proteomes" id="UP000494206"/>
    </source>
</evidence>
<dbReference type="Proteomes" id="UP000494206">
    <property type="component" value="Unassembled WGS sequence"/>
</dbReference>
<sequence length="418" mass="48131">MNSQLVSRLALLILFRFLHLLVLFESDVFALITRYFDSRKDEDVEVFNILARYRFDETDATRESDFIIFHERTTTFDEICEEGWHIYSINERYVYFVQIESVDFETNVSVEKCSKLSRKLFEYADKIARIDVEKFEKFAKKCPPFMCHVVMLHSAPCGGGTVAAKLLQACDASKLSLLVIGEPPFLTSLSVLSTSLSIEVMRGLCKASLRYSLIHQKPNQTIVLKARPCCTKIVPYIHAECASIQHFFIGNRNYLDVISRLVTYTSTQIPVFSLVHIFQFIKSYINIVQLCWLLGHSKYLVDAISSWRLMEEELITKVGPKTDVEFAVGQVYGSLINYQRNVNYFALDTVFINDLITDTASQIRPILNLCAVSDLAIPECIEWKRSAEEVLKNVWDTVELPKEDVRRVHEIVELIEQN</sequence>
<keyword evidence="1" id="KW-0732">Signal</keyword>
<dbReference type="AlphaFoldDB" id="A0A8S1E8R7"/>
<protein>
    <submittedName>
        <fullName evidence="2">Uncharacterized protein</fullName>
    </submittedName>
</protein>
<evidence type="ECO:0000256" key="1">
    <source>
        <dbReference type="SAM" id="SignalP"/>
    </source>
</evidence>